<evidence type="ECO:0000256" key="2">
    <source>
        <dbReference type="SAM" id="Phobius"/>
    </source>
</evidence>
<dbReference type="OrthoDB" id="9795390at2"/>
<sequence>MPGSARTVPGARTVVPVDGRSHHVSLTNNADPRTSSVRYRDLARLAWRHGRSDLLSDAGLGDFAFGDEDGPVGDSSMAEQLTHDLEALGPTFVKLGQLLSTRYDLLPPAYTTALARLQDEVEPFGFEEVREIVEADLGAELRHLYSDFDTEPLAAASLGQVHRATLRNGREVAVKVQRPGVRDRVRADMEVLGRLAATADKRTAAGRRYGLEKLLAQFGRSLAGELDYRREARNLLRFRDLAQGYDLLLVPQPVSSHTSGRVLTMDLVEGRKVTDVGRLGLLDVDARPIVEQLFSFYLTMMLDEGVIHADPHPGNLLLTDDGRLALIDFGMVATVAPRLQDHVLKLMLAIGDGDGEETARALASMGHPLPDYDAAAFRDDVTHLVSEAINAGSDLQVGTVLVELSRLSGAHGLRPPAEMSMIGKALLNLDEATVHLDPDFSPTRALRDNVGGMMTRGMRLRAGGLMSAAVEAKEFTEMLPKRANRILDNLAEGEFHVQVHAIDEERLHTVLQRVANRITFGMVIAATILGAALLARAPGGTQVLGLPVVALVFFVLAVLAGVALTAWIVATDRKVARTERERRGRRGVV</sequence>
<dbReference type="InterPro" id="IPR011009">
    <property type="entry name" value="Kinase-like_dom_sf"/>
</dbReference>
<dbReference type="InterPro" id="IPR050154">
    <property type="entry name" value="UbiB_kinase"/>
</dbReference>
<keyword evidence="2" id="KW-1133">Transmembrane helix</keyword>
<evidence type="ECO:0000256" key="1">
    <source>
        <dbReference type="ARBA" id="ARBA00009670"/>
    </source>
</evidence>
<dbReference type="SMART" id="SM00220">
    <property type="entry name" value="S_TKc"/>
    <property type="match status" value="1"/>
</dbReference>
<keyword evidence="5" id="KW-1185">Reference proteome</keyword>
<evidence type="ECO:0000259" key="3">
    <source>
        <dbReference type="PROSITE" id="PS50011"/>
    </source>
</evidence>
<reference evidence="4 5" key="1">
    <citation type="submission" date="2019-04" db="EMBL/GenBank/DDBJ databases">
        <authorList>
            <person name="Dong K."/>
        </authorList>
    </citation>
    <scope>NUCLEOTIDE SEQUENCE [LARGE SCALE GENOMIC DNA]</scope>
    <source>
        <strain evidence="5">dk3543</strain>
    </source>
</reference>
<evidence type="ECO:0000313" key="4">
    <source>
        <dbReference type="EMBL" id="TKI61537.1"/>
    </source>
</evidence>
<accession>A0A4U2YK31</accession>
<dbReference type="GO" id="GO:0005524">
    <property type="term" value="F:ATP binding"/>
    <property type="evidence" value="ECO:0007669"/>
    <property type="project" value="InterPro"/>
</dbReference>
<keyword evidence="2" id="KW-0472">Membrane</keyword>
<name>A0A4U2YK31_9ACTN</name>
<dbReference type="PROSITE" id="PS50011">
    <property type="entry name" value="PROTEIN_KINASE_DOM"/>
    <property type="match status" value="1"/>
</dbReference>
<dbReference type="Pfam" id="PF03109">
    <property type="entry name" value="ABC1"/>
    <property type="match status" value="1"/>
</dbReference>
<feature type="transmembrane region" description="Helical" evidence="2">
    <location>
        <begin position="514"/>
        <end position="534"/>
    </location>
</feature>
<dbReference type="InterPro" id="IPR000719">
    <property type="entry name" value="Prot_kinase_dom"/>
</dbReference>
<protein>
    <submittedName>
        <fullName evidence="4">AarF/ABC1/UbiB kinase family protein</fullName>
    </submittedName>
</protein>
<dbReference type="Gene3D" id="1.10.510.10">
    <property type="entry name" value="Transferase(Phosphotransferase) domain 1"/>
    <property type="match status" value="1"/>
</dbReference>
<keyword evidence="2" id="KW-0812">Transmembrane</keyword>
<dbReference type="GO" id="GO:0004672">
    <property type="term" value="F:protein kinase activity"/>
    <property type="evidence" value="ECO:0007669"/>
    <property type="project" value="InterPro"/>
</dbReference>
<feature type="domain" description="Protein kinase" evidence="3">
    <location>
        <begin position="147"/>
        <end position="511"/>
    </location>
</feature>
<dbReference type="AlphaFoldDB" id="A0A4U2YK31"/>
<dbReference type="Proteomes" id="UP000307808">
    <property type="component" value="Unassembled WGS sequence"/>
</dbReference>
<dbReference type="SUPFAM" id="SSF56112">
    <property type="entry name" value="Protein kinase-like (PK-like)"/>
    <property type="match status" value="1"/>
</dbReference>
<dbReference type="PANTHER" id="PTHR10566">
    <property type="entry name" value="CHAPERONE-ACTIVITY OF BC1 COMPLEX CABC1 -RELATED"/>
    <property type="match status" value="1"/>
</dbReference>
<feature type="transmembrane region" description="Helical" evidence="2">
    <location>
        <begin position="546"/>
        <end position="570"/>
    </location>
</feature>
<evidence type="ECO:0000313" key="5">
    <source>
        <dbReference type="Proteomes" id="UP000307808"/>
    </source>
</evidence>
<comment type="caution">
    <text evidence="4">The sequence shown here is derived from an EMBL/GenBank/DDBJ whole genome shotgun (WGS) entry which is preliminary data.</text>
</comment>
<dbReference type="CDD" id="cd05121">
    <property type="entry name" value="ABC1_ADCK3-like"/>
    <property type="match status" value="1"/>
</dbReference>
<keyword evidence="4" id="KW-0418">Kinase</keyword>
<proteinExistence type="inferred from homology"/>
<gene>
    <name evidence="4" type="ORF">FC770_12195</name>
</gene>
<keyword evidence="4" id="KW-0808">Transferase</keyword>
<dbReference type="PANTHER" id="PTHR10566:SF113">
    <property type="entry name" value="PROTEIN ACTIVITY OF BC1 COMPLEX KINASE 7, CHLOROPLASTIC"/>
    <property type="match status" value="1"/>
</dbReference>
<organism evidence="4 5">
    <name type="scientific">Nocardioides jishulii</name>
    <dbReference type="NCBI Taxonomy" id="2575440"/>
    <lineage>
        <taxon>Bacteria</taxon>
        <taxon>Bacillati</taxon>
        <taxon>Actinomycetota</taxon>
        <taxon>Actinomycetes</taxon>
        <taxon>Propionibacteriales</taxon>
        <taxon>Nocardioidaceae</taxon>
        <taxon>Nocardioides</taxon>
    </lineage>
</organism>
<dbReference type="EMBL" id="SZPY01000003">
    <property type="protein sequence ID" value="TKI61537.1"/>
    <property type="molecule type" value="Genomic_DNA"/>
</dbReference>
<dbReference type="InterPro" id="IPR004147">
    <property type="entry name" value="ABC1_dom"/>
</dbReference>
<comment type="similarity">
    <text evidence="1">Belongs to the protein kinase superfamily. ADCK protein kinase family.</text>
</comment>